<comment type="pathway">
    <text evidence="2 3">Cell wall biogenesis; peptidoglycan biosynthesis.</text>
</comment>
<dbReference type="Gene3D" id="3.90.190.20">
    <property type="entry name" value="Mur ligase, C-terminal domain"/>
    <property type="match status" value="1"/>
</dbReference>
<comment type="function">
    <text evidence="2">Catalyzes the addition of meso-diaminopimelic acid to the nucleotide precursor UDP-N-acetylmuramoyl-L-alanyl-D-glutamate (UMAG) in the biosynthesis of bacterial cell-wall peptidoglycan.</text>
</comment>
<dbReference type="Gene3D" id="3.40.1390.10">
    <property type="entry name" value="MurE/MurF, N-terminal domain"/>
    <property type="match status" value="1"/>
</dbReference>
<feature type="binding site" evidence="2">
    <location>
        <begin position="112"/>
        <end position="118"/>
    </location>
    <ligand>
        <name>ATP</name>
        <dbReference type="ChEBI" id="CHEBI:30616"/>
    </ligand>
</feature>
<feature type="short sequence motif" description="Meso-diaminopimelate recognition motif" evidence="2">
    <location>
        <begin position="438"/>
        <end position="441"/>
    </location>
</feature>
<keyword evidence="2 3" id="KW-0133">Cell shape</keyword>
<keyword evidence="2 3" id="KW-0132">Cell division</keyword>
<feature type="domain" description="Mur ligase C-terminal" evidence="4">
    <location>
        <begin position="361"/>
        <end position="491"/>
    </location>
</feature>
<keyword evidence="2" id="KW-0460">Magnesium</keyword>
<comment type="similarity">
    <text evidence="1 2">Belongs to the MurCDEF family. MurE subfamily.</text>
</comment>
<comment type="cofactor">
    <cofactor evidence="2">
        <name>Mg(2+)</name>
        <dbReference type="ChEBI" id="CHEBI:18420"/>
    </cofactor>
</comment>
<name>A0A7Y6TZB4_9BURK</name>
<dbReference type="PANTHER" id="PTHR23135:SF4">
    <property type="entry name" value="UDP-N-ACETYLMURAMOYL-L-ALANYL-D-GLUTAMATE--2,6-DIAMINOPIMELATE LIGASE MURE HOMOLOG, CHLOROPLASTIC"/>
    <property type="match status" value="1"/>
</dbReference>
<comment type="subcellular location">
    <subcellularLocation>
        <location evidence="2 3">Cytoplasm</location>
    </subcellularLocation>
</comment>
<dbReference type="InterPro" id="IPR013221">
    <property type="entry name" value="Mur_ligase_cen"/>
</dbReference>
<evidence type="ECO:0000256" key="1">
    <source>
        <dbReference type="ARBA" id="ARBA00005898"/>
    </source>
</evidence>
<feature type="binding site" evidence="2">
    <location>
        <begin position="438"/>
        <end position="441"/>
    </location>
    <ligand>
        <name>meso-2,6-diaminopimelate</name>
        <dbReference type="ChEBI" id="CHEBI:57791"/>
    </ligand>
</feature>
<accession>A0A7Y6TZB4</accession>
<keyword evidence="7" id="KW-1185">Reference proteome</keyword>
<evidence type="ECO:0000313" key="6">
    <source>
        <dbReference type="EMBL" id="NUZ08931.1"/>
    </source>
</evidence>
<dbReference type="Proteomes" id="UP000529637">
    <property type="component" value="Unassembled WGS sequence"/>
</dbReference>
<dbReference type="AlphaFoldDB" id="A0A7Y6TZB4"/>
<dbReference type="SUPFAM" id="SSF63418">
    <property type="entry name" value="MurE/MurF N-terminal domain"/>
    <property type="match status" value="1"/>
</dbReference>
<dbReference type="GO" id="GO:0005524">
    <property type="term" value="F:ATP binding"/>
    <property type="evidence" value="ECO:0007669"/>
    <property type="project" value="UniProtKB-UniRule"/>
</dbReference>
<dbReference type="SUPFAM" id="SSF53244">
    <property type="entry name" value="MurD-like peptide ligases, peptide-binding domain"/>
    <property type="match status" value="1"/>
</dbReference>
<dbReference type="NCBIfam" id="TIGR01085">
    <property type="entry name" value="murE"/>
    <property type="match status" value="1"/>
</dbReference>
<feature type="domain" description="Mur ligase central" evidence="5">
    <location>
        <begin position="111"/>
        <end position="338"/>
    </location>
</feature>
<comment type="caution">
    <text evidence="2">Lacks conserved residue(s) required for the propagation of feature annotation.</text>
</comment>
<sequence>MPLHELATVDAAHAWLLARGARGLTTDSRRVTAGDAFIAWPGYAHDARHHVPGALAAGASACLIEARGAAVFGYDDEPRVAAYDGLKAATGRIASRFAGEPSERLSIVACTGTNGKTSTAWWVAQALAACGRRCGLVGTLGVGEPPRAAAAAAGAALPLESTGLTTPDPVTLQATLRRFVDAGFAACAIEASSIGIVEHRLAGTRVEVAVFTNFTQDHLDYHGDMTAYWQAKAQLFAWPGLRAAVINVDDERGAALAASLDPANALSRLEAEPSGEPARAVDVWTHGVRHDARLRATDVHYDSAGLSFDVHEAGARASVTTGLIGDFNVSNLLAVIGVLRASGVPLEAAAATCAVLSPVPGRMQRVGGGDAGPVVLVDYAHTPDALEKALGALQRLASERGGQLWCVFGCGGNRDPGKRPLMGAIARRLAERVVVTSDNPRFEVPDFIISNILAGLTGHDEVDVIENRADAIAHALANAADADVVLLAGKGHEDYQEIGGNKLPFSDAVHAAAALERRRGAGARA</sequence>
<keyword evidence="2 6" id="KW-0436">Ligase</keyword>
<organism evidence="6 7">
    <name type="scientific">Piscinibacter koreensis</name>
    <dbReference type="NCBI Taxonomy" id="2742824"/>
    <lineage>
        <taxon>Bacteria</taxon>
        <taxon>Pseudomonadati</taxon>
        <taxon>Pseudomonadota</taxon>
        <taxon>Betaproteobacteria</taxon>
        <taxon>Burkholderiales</taxon>
        <taxon>Sphaerotilaceae</taxon>
        <taxon>Piscinibacter</taxon>
    </lineage>
</organism>
<dbReference type="SUPFAM" id="SSF53623">
    <property type="entry name" value="MurD-like peptide ligases, catalytic domain"/>
    <property type="match status" value="1"/>
</dbReference>
<dbReference type="RefSeq" id="WP_176071788.1">
    <property type="nucleotide sequence ID" value="NZ_JABWMJ010000020.1"/>
</dbReference>
<feature type="binding site" evidence="2">
    <location>
        <begin position="165"/>
        <end position="166"/>
    </location>
    <ligand>
        <name>UDP-N-acetyl-alpha-D-muramoyl-L-alanyl-D-glutamate</name>
        <dbReference type="ChEBI" id="CHEBI:83900"/>
    </ligand>
</feature>
<proteinExistence type="inferred from homology"/>
<dbReference type="InterPro" id="IPR036615">
    <property type="entry name" value="Mur_ligase_C_dom_sf"/>
</dbReference>
<protein>
    <recommendedName>
        <fullName evidence="2">UDP-N-acetylmuramoyl-L-alanyl-D-glutamate--2,6-diaminopimelate ligase</fullName>
        <ecNumber evidence="2">6.3.2.13</ecNumber>
    </recommendedName>
    <alternativeName>
        <fullName evidence="2">Meso-A2pm-adding enzyme</fullName>
    </alternativeName>
    <alternativeName>
        <fullName evidence="2">Meso-diaminopimelate-adding enzyme</fullName>
    </alternativeName>
    <alternativeName>
        <fullName evidence="2">UDP-MurNAc-L-Ala-D-Glu:meso-diaminopimelate ligase</fullName>
    </alternativeName>
    <alternativeName>
        <fullName evidence="2">UDP-MurNAc-tripeptide synthetase</fullName>
    </alternativeName>
    <alternativeName>
        <fullName evidence="2">UDP-N-acetylmuramyl-tripeptide synthetase</fullName>
    </alternativeName>
</protein>
<dbReference type="GO" id="GO:0051301">
    <property type="term" value="P:cell division"/>
    <property type="evidence" value="ECO:0007669"/>
    <property type="project" value="UniProtKB-KW"/>
</dbReference>
<evidence type="ECO:0000259" key="4">
    <source>
        <dbReference type="Pfam" id="PF02875"/>
    </source>
</evidence>
<feature type="binding site" evidence="2">
    <location>
        <position position="28"/>
    </location>
    <ligand>
        <name>UDP-N-acetyl-alpha-D-muramoyl-L-alanyl-D-glutamate</name>
        <dbReference type="ChEBI" id="CHEBI:83900"/>
    </ligand>
</feature>
<dbReference type="GO" id="GO:0005737">
    <property type="term" value="C:cytoplasm"/>
    <property type="evidence" value="ECO:0007669"/>
    <property type="project" value="UniProtKB-SubCell"/>
</dbReference>
<keyword evidence="2 3" id="KW-0573">Peptidoglycan synthesis</keyword>
<comment type="caution">
    <text evidence="6">The sequence shown here is derived from an EMBL/GenBank/DDBJ whole genome shotgun (WGS) entry which is preliminary data.</text>
</comment>
<dbReference type="NCBIfam" id="NF001126">
    <property type="entry name" value="PRK00139.1-4"/>
    <property type="match status" value="1"/>
</dbReference>
<evidence type="ECO:0000256" key="2">
    <source>
        <dbReference type="HAMAP-Rule" id="MF_00208"/>
    </source>
</evidence>
<dbReference type="UniPathway" id="UPA00219"/>
<dbReference type="Pfam" id="PF02875">
    <property type="entry name" value="Mur_ligase_C"/>
    <property type="match status" value="1"/>
</dbReference>
<dbReference type="GO" id="GO:0008360">
    <property type="term" value="P:regulation of cell shape"/>
    <property type="evidence" value="ECO:0007669"/>
    <property type="project" value="UniProtKB-KW"/>
</dbReference>
<dbReference type="Pfam" id="PF08245">
    <property type="entry name" value="Mur_ligase_M"/>
    <property type="match status" value="1"/>
</dbReference>
<dbReference type="HAMAP" id="MF_00208">
    <property type="entry name" value="MurE"/>
    <property type="match status" value="1"/>
</dbReference>
<dbReference type="EC" id="6.3.2.13" evidence="2"/>
<dbReference type="GO" id="GO:0071555">
    <property type="term" value="P:cell wall organization"/>
    <property type="evidence" value="ECO:0007669"/>
    <property type="project" value="UniProtKB-KW"/>
</dbReference>
<feature type="binding site" evidence="2">
    <location>
        <position position="414"/>
    </location>
    <ligand>
        <name>meso-2,6-diaminopimelate</name>
        <dbReference type="ChEBI" id="CHEBI:57791"/>
    </ligand>
</feature>
<dbReference type="EMBL" id="JABWMJ010000020">
    <property type="protein sequence ID" value="NUZ08931.1"/>
    <property type="molecule type" value="Genomic_DNA"/>
</dbReference>
<evidence type="ECO:0000259" key="5">
    <source>
        <dbReference type="Pfam" id="PF08245"/>
    </source>
</evidence>
<evidence type="ECO:0000256" key="3">
    <source>
        <dbReference type="RuleBase" id="RU004135"/>
    </source>
</evidence>
<comment type="PTM">
    <text evidence="2">Carboxylation is probably crucial for Mg(2+) binding and, consequently, for the gamma-phosphate positioning of ATP.</text>
</comment>
<feature type="binding site" evidence="2">
    <location>
        <position position="200"/>
    </location>
    <ligand>
        <name>UDP-N-acetyl-alpha-D-muramoyl-L-alanyl-D-glutamate</name>
        <dbReference type="ChEBI" id="CHEBI:83900"/>
    </ligand>
</feature>
<keyword evidence="2 3" id="KW-0961">Cell wall biogenesis/degradation</keyword>
<dbReference type="InterPro" id="IPR036565">
    <property type="entry name" value="Mur-like_cat_sf"/>
</dbReference>
<dbReference type="GO" id="GO:0008765">
    <property type="term" value="F:UDP-N-acetylmuramoylalanyl-D-glutamate-2,6-diaminopimelate ligase activity"/>
    <property type="evidence" value="ECO:0007669"/>
    <property type="project" value="UniProtKB-UniRule"/>
</dbReference>
<feature type="binding site" evidence="2">
    <location>
        <position position="493"/>
    </location>
    <ligand>
        <name>meso-2,6-diaminopimelate</name>
        <dbReference type="ChEBI" id="CHEBI:57791"/>
    </ligand>
</feature>
<feature type="binding site" evidence="2">
    <location>
        <position position="489"/>
    </location>
    <ligand>
        <name>meso-2,6-diaminopimelate</name>
        <dbReference type="ChEBI" id="CHEBI:57791"/>
    </ligand>
</feature>
<keyword evidence="2 3" id="KW-0131">Cell cycle</keyword>
<feature type="modified residue" description="N6-carboxylysine" evidence="2">
    <location>
        <position position="232"/>
    </location>
</feature>
<comment type="catalytic activity">
    <reaction evidence="2">
        <text>UDP-N-acetyl-alpha-D-muramoyl-L-alanyl-D-glutamate + meso-2,6-diaminopimelate + ATP = UDP-N-acetyl-alpha-D-muramoyl-L-alanyl-gamma-D-glutamyl-meso-2,6-diaminopimelate + ADP + phosphate + H(+)</text>
        <dbReference type="Rhea" id="RHEA:23676"/>
        <dbReference type="ChEBI" id="CHEBI:15378"/>
        <dbReference type="ChEBI" id="CHEBI:30616"/>
        <dbReference type="ChEBI" id="CHEBI:43474"/>
        <dbReference type="ChEBI" id="CHEBI:57791"/>
        <dbReference type="ChEBI" id="CHEBI:83900"/>
        <dbReference type="ChEBI" id="CHEBI:83905"/>
        <dbReference type="ChEBI" id="CHEBI:456216"/>
        <dbReference type="EC" id="6.3.2.13"/>
    </reaction>
</comment>
<reference evidence="6 7" key="1">
    <citation type="submission" date="2020-06" db="EMBL/GenBank/DDBJ databases">
        <title>Schlegella sp. ID0723 isolated from air conditioner.</title>
        <authorList>
            <person name="Kim D.Y."/>
            <person name="Kim D.-U."/>
        </authorList>
    </citation>
    <scope>NUCLEOTIDE SEQUENCE [LARGE SCALE GENOMIC DNA]</scope>
    <source>
        <strain evidence="6 7">ID0723</strain>
    </source>
</reference>
<feature type="binding site" evidence="2">
    <location>
        <position position="192"/>
    </location>
    <ligand>
        <name>UDP-N-acetyl-alpha-D-muramoyl-L-alanyl-D-glutamate</name>
        <dbReference type="ChEBI" id="CHEBI:83900"/>
    </ligand>
</feature>
<keyword evidence="2" id="KW-0067">ATP-binding</keyword>
<dbReference type="InterPro" id="IPR005761">
    <property type="entry name" value="UDP-N-AcMur-Glu-dNH2Pim_ligase"/>
</dbReference>
<dbReference type="InterPro" id="IPR035911">
    <property type="entry name" value="MurE/MurF_N"/>
</dbReference>
<gene>
    <name evidence="2" type="primary">murE</name>
    <name evidence="6" type="ORF">HQN59_24625</name>
</gene>
<dbReference type="GO" id="GO:0009252">
    <property type="term" value="P:peptidoglycan biosynthetic process"/>
    <property type="evidence" value="ECO:0007669"/>
    <property type="project" value="UniProtKB-UniRule"/>
</dbReference>
<evidence type="ECO:0000313" key="7">
    <source>
        <dbReference type="Proteomes" id="UP000529637"/>
    </source>
</evidence>
<dbReference type="Gene3D" id="3.40.1190.10">
    <property type="entry name" value="Mur-like, catalytic domain"/>
    <property type="match status" value="1"/>
</dbReference>
<dbReference type="PANTHER" id="PTHR23135">
    <property type="entry name" value="MUR LIGASE FAMILY MEMBER"/>
    <property type="match status" value="1"/>
</dbReference>
<keyword evidence="2" id="KW-0547">Nucleotide-binding</keyword>
<keyword evidence="2" id="KW-0963">Cytoplasm</keyword>
<dbReference type="GO" id="GO:0000287">
    <property type="term" value="F:magnesium ion binding"/>
    <property type="evidence" value="ECO:0007669"/>
    <property type="project" value="UniProtKB-UniRule"/>
</dbReference>
<dbReference type="InterPro" id="IPR004101">
    <property type="entry name" value="Mur_ligase_C"/>
</dbReference>